<keyword evidence="2" id="KW-0808">Transferase</keyword>
<dbReference type="AlphaFoldDB" id="A0A0H1R494"/>
<accession>A0A0H1R494</accession>
<dbReference type="GO" id="GO:0005975">
    <property type="term" value="P:carbohydrate metabolic process"/>
    <property type="evidence" value="ECO:0007669"/>
    <property type="project" value="InterPro"/>
</dbReference>
<dbReference type="PATRIC" id="fig|1225564.3.peg.75"/>
<dbReference type="Pfam" id="PF04101">
    <property type="entry name" value="Glyco_tran_28_C"/>
    <property type="match status" value="1"/>
</dbReference>
<dbReference type="Gene3D" id="3.20.20.370">
    <property type="entry name" value="Glycoside hydrolase/deacetylase"/>
    <property type="match status" value="1"/>
</dbReference>
<dbReference type="Gene3D" id="3.40.50.2000">
    <property type="entry name" value="Glycogen Phosphorylase B"/>
    <property type="match status" value="2"/>
</dbReference>
<dbReference type="PANTHER" id="PTHR21015:SF22">
    <property type="entry name" value="GLYCOSYLTRANSFERASE"/>
    <property type="match status" value="1"/>
</dbReference>
<dbReference type="InterPro" id="IPR049591">
    <property type="entry name" value="CE4_u4-like"/>
</dbReference>
<organism evidence="2 3">
    <name type="scientific">Microvirga vignae</name>
    <dbReference type="NCBI Taxonomy" id="1225564"/>
    <lineage>
        <taxon>Bacteria</taxon>
        <taxon>Pseudomonadati</taxon>
        <taxon>Pseudomonadota</taxon>
        <taxon>Alphaproteobacteria</taxon>
        <taxon>Hyphomicrobiales</taxon>
        <taxon>Methylobacteriaceae</taxon>
        <taxon>Microvirga</taxon>
    </lineage>
</organism>
<dbReference type="InterPro" id="IPR007235">
    <property type="entry name" value="Glyco_trans_28_C"/>
</dbReference>
<protein>
    <submittedName>
        <fullName evidence="2">Glycosyl transferase family 28</fullName>
    </submittedName>
</protein>
<sequence length="641" mass="70648">MRVLIVVTHLLGAGHLTRAAALARAFAQEGHETTLVSGGGPSRPTGLDGIAFVQLPPVRTIGTDFRTLLDEDGAPVHNFRLAERRILLLQALKATRPDIIVTELFPFGRRVLVDEFMTLINEARRLSPRPLILCSIRDILASPSKPERIEETQVRVLENYDAVLVHGDPQIVPLEATWPVDERIRPLIHYTGYVDENPEHIPQETRNGILVSGGSSAASLPLYRAAIAAAKEITDKPWRILIGRGVTESDFAALLDSAPAHVTVERARPDFRTLLAQADLSISQAGYNTVVDLLRSGVRSVLVPFEAGHETEQRLRAERLKVLGLAETVPEADLSPQHLTEAVRLSLSRAPLPPPRINLDGARQSVAIAESLALARPALHRPNDWSAVEQALARARDRGCPIRVWWRDDDAVADTPQLDRLLSLSRRSKAGIALAVIPHSLEASLGKRLRNEKAAFALVHGWSHANHAPEGQKKAEFGAHRPIATMAAEAEQALQRAREKLGDTLLPVFVPPWNRASPELIQHLPSSGFRALSTFNDRKATFAVEGLLQVNTHIDPIDWHGTRSLADPAFIIASLAAAIDRRIIGAADREEPIGLLTHHLVHDNLIWSFCEELMMQLGHWEVPLMRPDQAFSDRNRITTLA</sequence>
<feature type="domain" description="Glycosyl transferase family 28 C-terminal" evidence="1">
    <location>
        <begin position="209"/>
        <end position="347"/>
    </location>
</feature>
<reference evidence="2 3" key="1">
    <citation type="submission" date="2015-05" db="EMBL/GenBank/DDBJ databases">
        <title>Draft genome sequence of Microvirga vignae strain BR3299, a novel nitrogen fixing bacteria isolated from Brazil semi-aired region.</title>
        <authorList>
            <person name="Zilli J.E."/>
            <person name="Passos S.R."/>
            <person name="Leite J."/>
            <person name="Baldani J.I."/>
            <person name="Xavier G.R."/>
            <person name="Rumjaneck N.G."/>
            <person name="Simoes-Araujo J.L."/>
        </authorList>
    </citation>
    <scope>NUCLEOTIDE SEQUENCE [LARGE SCALE GENOMIC DNA]</scope>
    <source>
        <strain evidence="2 3">BR3299</strain>
    </source>
</reference>
<dbReference type="PANTHER" id="PTHR21015">
    <property type="entry name" value="UDP-N-ACETYLGLUCOSAMINE--N-ACETYLMURAMYL-(PENTAPEPTIDE) PYROPHOSPHORYL-UNDECAPRENOL N-ACETYLGLUCOSAMINE TRANSFERASE 1"/>
    <property type="match status" value="1"/>
</dbReference>
<evidence type="ECO:0000313" key="3">
    <source>
        <dbReference type="Proteomes" id="UP000035489"/>
    </source>
</evidence>
<dbReference type="InterPro" id="IPR011330">
    <property type="entry name" value="Glyco_hydro/deAcase_b/a-brl"/>
</dbReference>
<dbReference type="SUPFAM" id="SSF88713">
    <property type="entry name" value="Glycoside hydrolase/deacetylase"/>
    <property type="match status" value="1"/>
</dbReference>
<evidence type="ECO:0000313" key="2">
    <source>
        <dbReference type="EMBL" id="KLK90035.1"/>
    </source>
</evidence>
<dbReference type="RefSeq" id="WP_047192279.1">
    <property type="nucleotide sequence ID" value="NZ_LCYG01000102.1"/>
</dbReference>
<dbReference type="EMBL" id="LCYG01000102">
    <property type="protein sequence ID" value="KLK90035.1"/>
    <property type="molecule type" value="Genomic_DNA"/>
</dbReference>
<proteinExistence type="predicted"/>
<dbReference type="SUPFAM" id="SSF53756">
    <property type="entry name" value="UDP-Glycosyltransferase/glycogen phosphorylase"/>
    <property type="match status" value="1"/>
</dbReference>
<comment type="caution">
    <text evidence="2">The sequence shown here is derived from an EMBL/GenBank/DDBJ whole genome shotgun (WGS) entry which is preliminary data.</text>
</comment>
<dbReference type="OrthoDB" id="503443at2"/>
<dbReference type="STRING" id="1225564.AA309_27815"/>
<evidence type="ECO:0000259" key="1">
    <source>
        <dbReference type="Pfam" id="PF04101"/>
    </source>
</evidence>
<name>A0A0H1R494_9HYPH</name>
<gene>
    <name evidence="2" type="ORF">AA309_27815</name>
</gene>
<dbReference type="Proteomes" id="UP000035489">
    <property type="component" value="Unassembled WGS sequence"/>
</dbReference>
<dbReference type="GO" id="GO:0016758">
    <property type="term" value="F:hexosyltransferase activity"/>
    <property type="evidence" value="ECO:0007669"/>
    <property type="project" value="InterPro"/>
</dbReference>
<dbReference type="CDD" id="cd10928">
    <property type="entry name" value="CE4_u4"/>
    <property type="match status" value="1"/>
</dbReference>
<keyword evidence="3" id="KW-1185">Reference proteome</keyword>